<reference evidence="2" key="1">
    <citation type="submission" date="2017-07" db="EMBL/GenBank/DDBJ databases">
        <title>Taro Niue Genome Assembly and Annotation.</title>
        <authorList>
            <person name="Atibalentja N."/>
            <person name="Keating K."/>
            <person name="Fields C.J."/>
        </authorList>
    </citation>
    <scope>NUCLEOTIDE SEQUENCE</scope>
    <source>
        <strain evidence="2">Niue_2</strain>
        <tissue evidence="2">Leaf</tissue>
    </source>
</reference>
<evidence type="ECO:0000313" key="2">
    <source>
        <dbReference type="EMBL" id="MQL75887.1"/>
    </source>
</evidence>
<proteinExistence type="predicted"/>
<keyword evidence="3" id="KW-1185">Reference proteome</keyword>
<organism evidence="2 3">
    <name type="scientific">Colocasia esculenta</name>
    <name type="common">Wild taro</name>
    <name type="synonym">Arum esculentum</name>
    <dbReference type="NCBI Taxonomy" id="4460"/>
    <lineage>
        <taxon>Eukaryota</taxon>
        <taxon>Viridiplantae</taxon>
        <taxon>Streptophyta</taxon>
        <taxon>Embryophyta</taxon>
        <taxon>Tracheophyta</taxon>
        <taxon>Spermatophyta</taxon>
        <taxon>Magnoliopsida</taxon>
        <taxon>Liliopsida</taxon>
        <taxon>Araceae</taxon>
        <taxon>Aroideae</taxon>
        <taxon>Colocasieae</taxon>
        <taxon>Colocasia</taxon>
    </lineage>
</organism>
<feature type="compositionally biased region" description="Polar residues" evidence="1">
    <location>
        <begin position="67"/>
        <end position="77"/>
    </location>
</feature>
<evidence type="ECO:0000313" key="3">
    <source>
        <dbReference type="Proteomes" id="UP000652761"/>
    </source>
</evidence>
<sequence>MQIASISHVLTTPCTHGNHSPNKIHETGSTSHAHIILSLISCSSVVSPECPPSSFGAHVTVRPAQASPTFTAHSPASSGGKMEATPWSPHLWLAEEGGVKNPSSPHQGIT</sequence>
<dbReference type="Proteomes" id="UP000652761">
    <property type="component" value="Unassembled WGS sequence"/>
</dbReference>
<feature type="region of interest" description="Disordered" evidence="1">
    <location>
        <begin position="67"/>
        <end position="87"/>
    </location>
</feature>
<evidence type="ECO:0000256" key="1">
    <source>
        <dbReference type="SAM" id="MobiDB-lite"/>
    </source>
</evidence>
<accession>A0A843U1D4</accession>
<dbReference type="EMBL" id="NMUH01000269">
    <property type="protein sequence ID" value="MQL75887.1"/>
    <property type="molecule type" value="Genomic_DNA"/>
</dbReference>
<name>A0A843U1D4_COLES</name>
<comment type="caution">
    <text evidence="2">The sequence shown here is derived from an EMBL/GenBank/DDBJ whole genome shotgun (WGS) entry which is preliminary data.</text>
</comment>
<dbReference type="AlphaFoldDB" id="A0A843U1D4"/>
<gene>
    <name evidence="2" type="ORF">Taro_008272</name>
</gene>
<protein>
    <submittedName>
        <fullName evidence="2">Uncharacterized protein</fullName>
    </submittedName>
</protein>